<dbReference type="AlphaFoldDB" id="A0A7U2FFY6"/>
<dbReference type="PANTHER" id="PTHR10742:SF414">
    <property type="entry name" value="CONTAINING AMINE OXIDASE, PUTATIVE (AFU_ORTHOLOGUE AFUA_3G12150)-RELATED"/>
    <property type="match status" value="1"/>
</dbReference>
<dbReference type="PRINTS" id="PR00419">
    <property type="entry name" value="ADXRDTASE"/>
</dbReference>
<reference evidence="4" key="1">
    <citation type="journal article" date="2021" name="BMC Genomics">
        <title>Chromosome-level genome assembly and manually-curated proteome of model necrotroph Parastagonospora nodorum Sn15 reveals a genome-wide trove of candidate effector homologs, and redundancy of virulence-related functions within an accessory chromosome.</title>
        <authorList>
            <person name="Bertazzoni S."/>
            <person name="Jones D.A.B."/>
            <person name="Phan H.T."/>
            <person name="Tan K.-C."/>
            <person name="Hane J.K."/>
        </authorList>
    </citation>
    <scope>NUCLEOTIDE SEQUENCE [LARGE SCALE GENOMIC DNA]</scope>
    <source>
        <strain evidence="4">SN15 / ATCC MYA-4574 / FGSC 10173)</strain>
    </source>
</reference>
<sequence>MGNIGHLNCEPGTHSSKSKPDPNHSEASRIERDLSSAPHQVGYMDDADPPMIRRAAGRIPHVCIVGAGVAGMRCADILLHHGAKVTIIEGRNRVGGRLCQSNALGHVVDLGPNWIHGTEHNPILDLARQTGTLTMNWDGRQAIFDSVGKQMEEGETAKNEEVVWEIIEQAMKYSNAESATIPAQKSLFNFFEEKVQGMFPDDKAKQETILQMAEMWGAFVGSPIQTQSLKYFWLEECIDGENLFVAGTYEKILKKIAESARKADLRLEHKVTKIVSREEDRRPRVSVELEGRRSETFDEVVMTAPLGWLKRNLGAFEPELPGRLKEAIGAIGYGHLDKVYITFPTAFWNASTPPRSSPSKSRDPNVPNVTATTAPIHQPSSDSLVNPSHYPGFTHWLRPAYATSPNPNRWAQEAMNLAALPGGSAHPTLLFYIHGPTSLHISSLLQSSPASSHTEILTQFFEPYYSRLPNYNPKSPDHQPKAVLATDWASDELAGYGSYSNFQTGLEQGDKDIEEMRKGLPEKGIWLAGEHTAPFVALGTVTGAWWAGEGVAKRISKAWSLKEPE</sequence>
<feature type="domain" description="Amine oxidase" evidence="2">
    <location>
        <begin position="69"/>
        <end position="555"/>
    </location>
</feature>
<dbReference type="VEuPathDB" id="FungiDB:JI435_105200"/>
<evidence type="ECO:0000313" key="3">
    <source>
        <dbReference type="EMBL" id="QRD04583.1"/>
    </source>
</evidence>
<dbReference type="InterPro" id="IPR002937">
    <property type="entry name" value="Amino_oxidase"/>
</dbReference>
<dbReference type="Gene3D" id="3.90.660.10">
    <property type="match status" value="1"/>
</dbReference>
<evidence type="ECO:0000256" key="1">
    <source>
        <dbReference type="SAM" id="MobiDB-lite"/>
    </source>
</evidence>
<feature type="compositionally biased region" description="Polar residues" evidence="1">
    <location>
        <begin position="367"/>
        <end position="384"/>
    </location>
</feature>
<feature type="region of interest" description="Disordered" evidence="1">
    <location>
        <begin position="1"/>
        <end position="47"/>
    </location>
</feature>
<protein>
    <recommendedName>
        <fullName evidence="2">Amine oxidase domain-containing protein</fullName>
    </recommendedName>
</protein>
<dbReference type="EMBL" id="CP069039">
    <property type="protein sequence ID" value="QRD04583.1"/>
    <property type="molecule type" value="Genomic_DNA"/>
</dbReference>
<proteinExistence type="predicted"/>
<feature type="region of interest" description="Disordered" evidence="1">
    <location>
        <begin position="352"/>
        <end position="384"/>
    </location>
</feature>
<dbReference type="OMA" id="YVTFPRA"/>
<gene>
    <name evidence="3" type="ORF">JI435_105200</name>
</gene>
<dbReference type="Proteomes" id="UP000663193">
    <property type="component" value="Chromosome 17"/>
</dbReference>
<dbReference type="Pfam" id="PF01593">
    <property type="entry name" value="Amino_oxidase"/>
    <property type="match status" value="1"/>
</dbReference>
<keyword evidence="4" id="KW-1185">Reference proteome</keyword>
<organism evidence="3 4">
    <name type="scientific">Phaeosphaeria nodorum (strain SN15 / ATCC MYA-4574 / FGSC 10173)</name>
    <name type="common">Glume blotch fungus</name>
    <name type="synonym">Parastagonospora nodorum</name>
    <dbReference type="NCBI Taxonomy" id="321614"/>
    <lineage>
        <taxon>Eukaryota</taxon>
        <taxon>Fungi</taxon>
        <taxon>Dikarya</taxon>
        <taxon>Ascomycota</taxon>
        <taxon>Pezizomycotina</taxon>
        <taxon>Dothideomycetes</taxon>
        <taxon>Pleosporomycetidae</taxon>
        <taxon>Pleosporales</taxon>
        <taxon>Pleosporineae</taxon>
        <taxon>Phaeosphaeriaceae</taxon>
        <taxon>Parastagonospora</taxon>
    </lineage>
</organism>
<dbReference type="SUPFAM" id="SSF54373">
    <property type="entry name" value="FAD-linked reductases, C-terminal domain"/>
    <property type="match status" value="1"/>
</dbReference>
<evidence type="ECO:0000259" key="2">
    <source>
        <dbReference type="Pfam" id="PF01593"/>
    </source>
</evidence>
<name>A0A7U2FFY6_PHANO</name>
<dbReference type="InterPro" id="IPR050281">
    <property type="entry name" value="Flavin_monoamine_oxidase"/>
</dbReference>
<feature type="compositionally biased region" description="Basic and acidic residues" evidence="1">
    <location>
        <begin position="18"/>
        <end position="34"/>
    </location>
</feature>
<dbReference type="OrthoDB" id="5046242at2759"/>
<dbReference type="PANTHER" id="PTHR10742">
    <property type="entry name" value="FLAVIN MONOAMINE OXIDASE"/>
    <property type="match status" value="1"/>
</dbReference>
<dbReference type="Gene3D" id="3.50.50.60">
    <property type="entry name" value="FAD/NAD(P)-binding domain"/>
    <property type="match status" value="1"/>
</dbReference>
<dbReference type="GO" id="GO:0016491">
    <property type="term" value="F:oxidoreductase activity"/>
    <property type="evidence" value="ECO:0007669"/>
    <property type="project" value="InterPro"/>
</dbReference>
<evidence type="ECO:0000313" key="4">
    <source>
        <dbReference type="Proteomes" id="UP000663193"/>
    </source>
</evidence>
<dbReference type="InterPro" id="IPR036188">
    <property type="entry name" value="FAD/NAD-bd_sf"/>
</dbReference>
<accession>A0A7U2FFY6</accession>
<dbReference type="SUPFAM" id="SSF51905">
    <property type="entry name" value="FAD/NAD(P)-binding domain"/>
    <property type="match status" value="1"/>
</dbReference>